<name>A0ABU3S876_9HYPH</name>
<protein>
    <submittedName>
        <fullName evidence="2">Metal-sensing transcriptional repressor</fullName>
    </submittedName>
</protein>
<sequence length="96" mass="10915">MQDDVHARIHHHRHPEVITRLKRAEGHLRSTIEMVVNVRSCLDIAQQLQAVEGAIANARKILIQEHIDHCLEEAAGHIPDGSRQLLAEFKAMTKFL</sequence>
<dbReference type="PANTHER" id="PTHR33677">
    <property type="entry name" value="TRANSCRIPTIONAL REPRESSOR FRMR-RELATED"/>
    <property type="match status" value="1"/>
</dbReference>
<dbReference type="Pfam" id="PF02583">
    <property type="entry name" value="Trns_repr_metal"/>
    <property type="match status" value="1"/>
</dbReference>
<dbReference type="Gene3D" id="1.20.58.1000">
    <property type="entry name" value="Metal-sensitive repressor, helix protomer"/>
    <property type="match status" value="1"/>
</dbReference>
<evidence type="ECO:0000256" key="1">
    <source>
        <dbReference type="ARBA" id="ARBA00005260"/>
    </source>
</evidence>
<dbReference type="InterPro" id="IPR003735">
    <property type="entry name" value="Metal_Tscrpt_repr"/>
</dbReference>
<evidence type="ECO:0000313" key="2">
    <source>
        <dbReference type="EMBL" id="MDU0340954.1"/>
    </source>
</evidence>
<dbReference type="Proteomes" id="UP001254257">
    <property type="component" value="Unassembled WGS sequence"/>
</dbReference>
<evidence type="ECO:0000313" key="3">
    <source>
        <dbReference type="Proteomes" id="UP001254257"/>
    </source>
</evidence>
<reference evidence="2 3" key="1">
    <citation type="submission" date="2023-09" db="EMBL/GenBank/DDBJ databases">
        <title>Whole genome shotgun sequencing (WGS) of Bosea sp. ZW T0_25, isolated from stored onions (Allium cepa).</title>
        <authorList>
            <person name="Stoll D.A."/>
            <person name="Huch M."/>
        </authorList>
    </citation>
    <scope>NUCLEOTIDE SEQUENCE [LARGE SCALE GENOMIC DNA]</scope>
    <source>
        <strain evidence="2 3">ZW T0_25</strain>
    </source>
</reference>
<dbReference type="RefSeq" id="WP_316018795.1">
    <property type="nucleotide sequence ID" value="NZ_JAWDID010000018.1"/>
</dbReference>
<gene>
    <name evidence="2" type="ORF">RKE40_13720</name>
</gene>
<dbReference type="InterPro" id="IPR038390">
    <property type="entry name" value="Metal_Tscrpt_repr_sf"/>
</dbReference>
<dbReference type="CDD" id="cd10154">
    <property type="entry name" value="NreA-like_DUF156"/>
    <property type="match status" value="1"/>
</dbReference>
<organism evidence="2 3">
    <name type="scientific">Bosea rubneri</name>
    <dbReference type="NCBI Taxonomy" id="3075434"/>
    <lineage>
        <taxon>Bacteria</taxon>
        <taxon>Pseudomonadati</taxon>
        <taxon>Pseudomonadota</taxon>
        <taxon>Alphaproteobacteria</taxon>
        <taxon>Hyphomicrobiales</taxon>
        <taxon>Boseaceae</taxon>
        <taxon>Bosea</taxon>
    </lineage>
</organism>
<keyword evidence="3" id="KW-1185">Reference proteome</keyword>
<proteinExistence type="inferred from homology"/>
<dbReference type="EMBL" id="JAWDID010000018">
    <property type="protein sequence ID" value="MDU0340954.1"/>
    <property type="molecule type" value="Genomic_DNA"/>
</dbReference>
<comment type="caution">
    <text evidence="2">The sequence shown here is derived from an EMBL/GenBank/DDBJ whole genome shotgun (WGS) entry which is preliminary data.</text>
</comment>
<comment type="similarity">
    <text evidence="1">Belongs to the FrmR/RcnR family.</text>
</comment>
<accession>A0ABU3S876</accession>